<evidence type="ECO:0000256" key="1">
    <source>
        <dbReference type="SAM" id="MobiDB-lite"/>
    </source>
</evidence>
<protein>
    <submittedName>
        <fullName evidence="2">Uncharacterized protein</fullName>
    </submittedName>
</protein>
<accession>A0A438BM30</accession>
<dbReference type="EMBL" id="QGNW01002723">
    <property type="protein sequence ID" value="RVW12027.1"/>
    <property type="molecule type" value="Genomic_DNA"/>
</dbReference>
<feature type="compositionally biased region" description="Basic and acidic residues" evidence="1">
    <location>
        <begin position="31"/>
        <end position="45"/>
    </location>
</feature>
<name>A0A438BM30_VITVI</name>
<proteinExistence type="predicted"/>
<comment type="caution">
    <text evidence="2">The sequence shown here is derived from an EMBL/GenBank/DDBJ whole genome shotgun (WGS) entry which is preliminary data.</text>
</comment>
<feature type="compositionally biased region" description="Basic and acidic residues" evidence="1">
    <location>
        <begin position="72"/>
        <end position="83"/>
    </location>
</feature>
<reference evidence="2 3" key="1">
    <citation type="journal article" date="2018" name="PLoS Genet.">
        <title>Population sequencing reveals clonal diversity and ancestral inbreeding in the grapevine cultivar Chardonnay.</title>
        <authorList>
            <person name="Roach M.J."/>
            <person name="Johnson D.L."/>
            <person name="Bohlmann J."/>
            <person name="van Vuuren H.J."/>
            <person name="Jones S.J."/>
            <person name="Pretorius I.S."/>
            <person name="Schmidt S.A."/>
            <person name="Borneman A.R."/>
        </authorList>
    </citation>
    <scope>NUCLEOTIDE SEQUENCE [LARGE SCALE GENOMIC DNA]</scope>
    <source>
        <strain evidence="3">cv. Chardonnay</strain>
        <tissue evidence="2">Leaf</tissue>
    </source>
</reference>
<dbReference type="AlphaFoldDB" id="A0A438BM30"/>
<feature type="region of interest" description="Disordered" evidence="1">
    <location>
        <begin position="25"/>
        <end position="83"/>
    </location>
</feature>
<gene>
    <name evidence="2" type="ORF">CK203_087281</name>
</gene>
<organism evidence="2 3">
    <name type="scientific">Vitis vinifera</name>
    <name type="common">Grape</name>
    <dbReference type="NCBI Taxonomy" id="29760"/>
    <lineage>
        <taxon>Eukaryota</taxon>
        <taxon>Viridiplantae</taxon>
        <taxon>Streptophyta</taxon>
        <taxon>Embryophyta</taxon>
        <taxon>Tracheophyta</taxon>
        <taxon>Spermatophyta</taxon>
        <taxon>Magnoliopsida</taxon>
        <taxon>eudicotyledons</taxon>
        <taxon>Gunneridae</taxon>
        <taxon>Pentapetalae</taxon>
        <taxon>rosids</taxon>
        <taxon>Vitales</taxon>
        <taxon>Vitaceae</taxon>
        <taxon>Viteae</taxon>
        <taxon>Vitis</taxon>
    </lineage>
</organism>
<evidence type="ECO:0000313" key="2">
    <source>
        <dbReference type="EMBL" id="RVW12027.1"/>
    </source>
</evidence>
<evidence type="ECO:0000313" key="3">
    <source>
        <dbReference type="Proteomes" id="UP000288805"/>
    </source>
</evidence>
<dbReference type="Proteomes" id="UP000288805">
    <property type="component" value="Unassembled WGS sequence"/>
</dbReference>
<sequence length="215" mass="23444">MKTFVSQCMSGEEELRSRLEQAEASLSAARRASEESAEALKEVSGRQRGSPNRASRGKETGGSYRSPPARGGGRDGLAEGGTQKEELEAEFCSAKGGTRDGIPEPDDEMYFFGYRCCMKKHGIKRDVPSIPPGEEEKLRRPTFHFEALGPYLAIVVSDCPLLIVGHPDGCGMTASIPYARAKECFLSDVRVWFDKPIGCWVAPPPTSFGLLEPLL</sequence>